<dbReference type="InterPro" id="IPR000524">
    <property type="entry name" value="Tscrpt_reg_HTH_GntR"/>
</dbReference>
<evidence type="ECO:0000256" key="1">
    <source>
        <dbReference type="ARBA" id="ARBA00023015"/>
    </source>
</evidence>
<evidence type="ECO:0000259" key="4">
    <source>
        <dbReference type="PROSITE" id="PS50949"/>
    </source>
</evidence>
<dbReference type="InterPro" id="IPR036388">
    <property type="entry name" value="WH-like_DNA-bd_sf"/>
</dbReference>
<evidence type="ECO:0000256" key="3">
    <source>
        <dbReference type="ARBA" id="ARBA00023163"/>
    </source>
</evidence>
<keyword evidence="1" id="KW-0805">Transcription regulation</keyword>
<dbReference type="PANTHER" id="PTHR43537:SF45">
    <property type="entry name" value="GNTR FAMILY REGULATORY PROTEIN"/>
    <property type="match status" value="1"/>
</dbReference>
<dbReference type="CDD" id="cd07377">
    <property type="entry name" value="WHTH_GntR"/>
    <property type="match status" value="1"/>
</dbReference>
<dbReference type="InterPro" id="IPR008920">
    <property type="entry name" value="TF_FadR/GntR_C"/>
</dbReference>
<dbReference type="Pfam" id="PF00392">
    <property type="entry name" value="GntR"/>
    <property type="match status" value="1"/>
</dbReference>
<dbReference type="RefSeq" id="WP_062420522.1">
    <property type="nucleotide sequence ID" value="NZ_BBYA01000002.1"/>
</dbReference>
<dbReference type="Pfam" id="PF07729">
    <property type="entry name" value="FCD"/>
    <property type="match status" value="1"/>
</dbReference>
<evidence type="ECO:0000256" key="2">
    <source>
        <dbReference type="ARBA" id="ARBA00023125"/>
    </source>
</evidence>
<dbReference type="SMART" id="SM00345">
    <property type="entry name" value="HTH_GNTR"/>
    <property type="match status" value="1"/>
</dbReference>
<dbReference type="Gene3D" id="1.10.10.10">
    <property type="entry name" value="Winged helix-like DNA-binding domain superfamily/Winged helix DNA-binding domain"/>
    <property type="match status" value="1"/>
</dbReference>
<proteinExistence type="predicted"/>
<dbReference type="OrthoDB" id="9781630at2"/>
<dbReference type="SMART" id="SM00895">
    <property type="entry name" value="FCD"/>
    <property type="match status" value="1"/>
</dbReference>
<dbReference type="GO" id="GO:0003677">
    <property type="term" value="F:DNA binding"/>
    <property type="evidence" value="ECO:0007669"/>
    <property type="project" value="UniProtKB-KW"/>
</dbReference>
<dbReference type="InterPro" id="IPR036390">
    <property type="entry name" value="WH_DNA-bd_sf"/>
</dbReference>
<dbReference type="InterPro" id="IPR011711">
    <property type="entry name" value="GntR_C"/>
</dbReference>
<dbReference type="AlphaFoldDB" id="A0A0N8GL93"/>
<reference evidence="5 6" key="1">
    <citation type="submission" date="2015-07" db="EMBL/GenBank/DDBJ databases">
        <title>Genome sequence of Leptolinea tardivitalis DSM 16556.</title>
        <authorList>
            <person name="Hemp J."/>
            <person name="Ward L.M."/>
            <person name="Pace L.A."/>
            <person name="Fischer W.W."/>
        </authorList>
    </citation>
    <scope>NUCLEOTIDE SEQUENCE [LARGE SCALE GENOMIC DNA]</scope>
    <source>
        <strain evidence="5 6">YMTK-2</strain>
    </source>
</reference>
<accession>A0A0N8GL93</accession>
<dbReference type="SUPFAM" id="SSF46785">
    <property type="entry name" value="Winged helix' DNA-binding domain"/>
    <property type="match status" value="1"/>
</dbReference>
<gene>
    <name evidence="5" type="ORF">ADM99_10610</name>
</gene>
<protein>
    <recommendedName>
        <fullName evidence="4">HTH gntR-type domain-containing protein</fullName>
    </recommendedName>
</protein>
<keyword evidence="3" id="KW-0804">Transcription</keyword>
<dbReference type="EMBL" id="LGCK01000010">
    <property type="protein sequence ID" value="KPL71858.1"/>
    <property type="molecule type" value="Genomic_DNA"/>
</dbReference>
<name>A0A0N8GL93_9CHLR</name>
<dbReference type="Gene3D" id="1.20.120.530">
    <property type="entry name" value="GntR ligand-binding domain-like"/>
    <property type="match status" value="1"/>
</dbReference>
<feature type="domain" description="HTH gntR-type" evidence="4">
    <location>
        <begin position="8"/>
        <end position="75"/>
    </location>
</feature>
<dbReference type="PANTHER" id="PTHR43537">
    <property type="entry name" value="TRANSCRIPTIONAL REGULATOR, GNTR FAMILY"/>
    <property type="match status" value="1"/>
</dbReference>
<evidence type="ECO:0000313" key="5">
    <source>
        <dbReference type="EMBL" id="KPL71858.1"/>
    </source>
</evidence>
<dbReference type="GO" id="GO:0003700">
    <property type="term" value="F:DNA-binding transcription factor activity"/>
    <property type="evidence" value="ECO:0007669"/>
    <property type="project" value="InterPro"/>
</dbReference>
<dbReference type="Proteomes" id="UP000050430">
    <property type="component" value="Unassembled WGS sequence"/>
</dbReference>
<dbReference type="PROSITE" id="PS50949">
    <property type="entry name" value="HTH_GNTR"/>
    <property type="match status" value="1"/>
</dbReference>
<organism evidence="5 6">
    <name type="scientific">Leptolinea tardivitalis</name>
    <dbReference type="NCBI Taxonomy" id="229920"/>
    <lineage>
        <taxon>Bacteria</taxon>
        <taxon>Bacillati</taxon>
        <taxon>Chloroflexota</taxon>
        <taxon>Anaerolineae</taxon>
        <taxon>Anaerolineales</taxon>
        <taxon>Anaerolineaceae</taxon>
        <taxon>Leptolinea</taxon>
    </lineage>
</organism>
<comment type="caution">
    <text evidence="5">The sequence shown here is derived from an EMBL/GenBank/DDBJ whole genome shotgun (WGS) entry which is preliminary data.</text>
</comment>
<keyword evidence="2" id="KW-0238">DNA-binding</keyword>
<evidence type="ECO:0000313" key="6">
    <source>
        <dbReference type="Proteomes" id="UP000050430"/>
    </source>
</evidence>
<sequence length="236" mass="27071">MNENNPSHLLSSQAYRSIKDDIVACILTPGQFIAQIDLVEKYGMGLTPIREALRQLTQEGFVQPVPRLGYIVSPITARDVQEIYEMRSILETSSVRLAAMRGSDEEFQTLLDSADFSYTYKDHPSYSRFLAQNKEFHVSIAILSRNHRLEQQIARTMDELTRVFHLGLDIRDSAEKMRDDHLALCRALMERDANQAERLIRQEILLSRERVMEALKSYSGQAITPENLLSLTMLHT</sequence>
<dbReference type="STRING" id="229920.ADM99_10610"/>
<keyword evidence="6" id="KW-1185">Reference proteome</keyword>
<dbReference type="SUPFAM" id="SSF48008">
    <property type="entry name" value="GntR ligand-binding domain-like"/>
    <property type="match status" value="1"/>
</dbReference>